<dbReference type="InterPro" id="IPR036047">
    <property type="entry name" value="F-box-like_dom_sf"/>
</dbReference>
<dbReference type="CDD" id="cd09917">
    <property type="entry name" value="F-box_SF"/>
    <property type="match status" value="1"/>
</dbReference>
<evidence type="ECO:0000259" key="1">
    <source>
        <dbReference type="Pfam" id="PF00646"/>
    </source>
</evidence>
<organism evidence="2">
    <name type="scientific">Culicoides sonorensis</name>
    <name type="common">Biting midge</name>
    <dbReference type="NCBI Taxonomy" id="179676"/>
    <lineage>
        <taxon>Eukaryota</taxon>
        <taxon>Metazoa</taxon>
        <taxon>Ecdysozoa</taxon>
        <taxon>Arthropoda</taxon>
        <taxon>Hexapoda</taxon>
        <taxon>Insecta</taxon>
        <taxon>Pterygota</taxon>
        <taxon>Neoptera</taxon>
        <taxon>Endopterygota</taxon>
        <taxon>Diptera</taxon>
        <taxon>Nematocera</taxon>
        <taxon>Chironomoidea</taxon>
        <taxon>Ceratopogonidae</taxon>
        <taxon>Ceratopogoninae</taxon>
        <taxon>Culicoides</taxon>
        <taxon>Monoculicoides</taxon>
    </lineage>
</organism>
<dbReference type="Gene3D" id="3.80.10.10">
    <property type="entry name" value="Ribonuclease Inhibitor"/>
    <property type="match status" value="1"/>
</dbReference>
<name>A0A336M740_CULSO</name>
<dbReference type="VEuPathDB" id="VectorBase:CSON013133"/>
<reference evidence="2" key="1">
    <citation type="submission" date="2018-07" db="EMBL/GenBank/DDBJ databases">
        <authorList>
            <person name="Quirk P.G."/>
            <person name="Krulwich T.A."/>
        </authorList>
    </citation>
    <scope>NUCLEOTIDE SEQUENCE</scope>
</reference>
<sequence length="575" mass="66506">MTSINDYFYDDLLIILFEYLDYESRVNCRQVCVRWHSLLMTDFKFKSDRKLFLSNCSIHPDLAPVSILMVSQFAYETLVISKSALNWLSPYEENAMPFFEFLGQFITEMILTDFGVDRDTHQIFKALPFLNRLKIRGTNSFVKIKDLIDLNCLALFANLNDLEISSPLCIDRIFDLKLLMPNLKSLNFTDFAHLESRHLRNLMKLEKDNPGLLRTMYLPMFQENRDDGKHKNEIIECIKRNFALKRIIHTSHVPLRTSSVSDVLDECRNINEIFLYCTEVPEITSFNHIFVLELKLTDEFLPDLSPLNALSQLKRLEIEVKEAACCFSHNALNLAKIEILKLIIWKSNCNECYRSISRSFQFLREFQLITFCNATPRGQIKSFFSAWSSSLSELTIRHANSCIGIPLTSELNGCDKICSALKSLHLGNNIVINGNSINKLCQICPNLLTFKFHVGSASPPIDRTLEKFLIGMPRLRTLLIHPSETSFFNVTFGEASTIIETIIKYGRNLRNLTIPTHYKTNHTHAMKSLFKNLEYLSFVQLKEMDSRRYGYVMSRVKYLESMQENSNKLTEMEGG</sequence>
<feature type="domain" description="F-box" evidence="1">
    <location>
        <begin position="10"/>
        <end position="40"/>
    </location>
</feature>
<dbReference type="AlphaFoldDB" id="A0A336M740"/>
<accession>A0A336M740</accession>
<dbReference type="Pfam" id="PF00646">
    <property type="entry name" value="F-box"/>
    <property type="match status" value="1"/>
</dbReference>
<evidence type="ECO:0000313" key="2">
    <source>
        <dbReference type="EMBL" id="SSX26134.1"/>
    </source>
</evidence>
<gene>
    <name evidence="2" type="primary">CSON013133</name>
</gene>
<dbReference type="SUPFAM" id="SSF81383">
    <property type="entry name" value="F-box domain"/>
    <property type="match status" value="1"/>
</dbReference>
<protein>
    <submittedName>
        <fullName evidence="2">CSON013133 protein</fullName>
    </submittedName>
</protein>
<dbReference type="InterPro" id="IPR032675">
    <property type="entry name" value="LRR_dom_sf"/>
</dbReference>
<dbReference type="EMBL" id="UFQT01000651">
    <property type="protein sequence ID" value="SSX26134.1"/>
    <property type="molecule type" value="Genomic_DNA"/>
</dbReference>
<dbReference type="InterPro" id="IPR001810">
    <property type="entry name" value="F-box_dom"/>
</dbReference>
<proteinExistence type="predicted"/>